<organism evidence="3 4">
    <name type="scientific">Virgibacillus massiliensis</name>
    <dbReference type="NCBI Taxonomy" id="1462526"/>
    <lineage>
        <taxon>Bacteria</taxon>
        <taxon>Bacillati</taxon>
        <taxon>Bacillota</taxon>
        <taxon>Bacilli</taxon>
        <taxon>Bacillales</taxon>
        <taxon>Bacillaceae</taxon>
        <taxon>Virgibacillus</taxon>
    </lineage>
</organism>
<protein>
    <submittedName>
        <fullName evidence="3">Transition state regulatory protein AbrB</fullName>
    </submittedName>
</protein>
<name>A0A024Q7N0_9BACI</name>
<feature type="domain" description="SpoVT-AbrB" evidence="2">
    <location>
        <begin position="5"/>
        <end position="50"/>
    </location>
</feature>
<dbReference type="PANTHER" id="PTHR36432:SF4">
    <property type="entry name" value="TRANSITION STATE REGULATOR ABH-RELATED"/>
    <property type="match status" value="1"/>
</dbReference>
<dbReference type="Proteomes" id="UP000028875">
    <property type="component" value="Unassembled WGS sequence"/>
</dbReference>
<dbReference type="Pfam" id="PF18277">
    <property type="entry name" value="AbrB_C"/>
    <property type="match status" value="1"/>
</dbReference>
<evidence type="ECO:0000313" key="4">
    <source>
        <dbReference type="Proteomes" id="UP000028875"/>
    </source>
</evidence>
<evidence type="ECO:0000256" key="1">
    <source>
        <dbReference type="PROSITE-ProRule" id="PRU01076"/>
    </source>
</evidence>
<dbReference type="PANTHER" id="PTHR36432">
    <property type="match status" value="1"/>
</dbReference>
<comment type="caution">
    <text evidence="3">The sequence shown here is derived from an EMBL/GenBank/DDBJ whole genome shotgun (WGS) entry which is preliminary data.</text>
</comment>
<keyword evidence="1" id="KW-0238">DNA-binding</keyword>
<evidence type="ECO:0000259" key="2">
    <source>
        <dbReference type="PROSITE" id="PS51740"/>
    </source>
</evidence>
<dbReference type="PROSITE" id="PS51740">
    <property type="entry name" value="SPOVT_ABRB"/>
    <property type="match status" value="1"/>
</dbReference>
<sequence length="94" mass="10392">MKSTGIVRKVDELGRVVIPKELRSSLDIEVKDPMEIFVENDKIILRKHQSANACQITGTVSNDNLTLANGKLTLSRTAAKDLIEELEKNLGDSD</sequence>
<dbReference type="Pfam" id="PF04014">
    <property type="entry name" value="MazE_antitoxin"/>
    <property type="match status" value="1"/>
</dbReference>
<dbReference type="SUPFAM" id="SSF89447">
    <property type="entry name" value="AbrB/MazE/MraZ-like"/>
    <property type="match status" value="1"/>
</dbReference>
<dbReference type="NCBIfam" id="TIGR01439">
    <property type="entry name" value="lp_hng_hel_AbrB"/>
    <property type="match status" value="1"/>
</dbReference>
<proteinExistence type="predicted"/>
<dbReference type="RefSeq" id="WP_021290193.1">
    <property type="nucleotide sequence ID" value="NZ_BNER01000001.1"/>
</dbReference>
<dbReference type="OrthoDB" id="9782993at2"/>
<dbReference type="InterPro" id="IPR052731">
    <property type="entry name" value="B_subtilis_Trans_State_Reg"/>
</dbReference>
<dbReference type="eggNOG" id="COG2002">
    <property type="taxonomic scope" value="Bacteria"/>
</dbReference>
<dbReference type="InterPro" id="IPR040678">
    <property type="entry name" value="AbrB_C"/>
</dbReference>
<dbReference type="GO" id="GO:0003677">
    <property type="term" value="F:DNA binding"/>
    <property type="evidence" value="ECO:0007669"/>
    <property type="project" value="UniProtKB-UniRule"/>
</dbReference>
<evidence type="ECO:0000313" key="3">
    <source>
        <dbReference type="EMBL" id="CDQ37931.1"/>
    </source>
</evidence>
<dbReference type="SMART" id="SM00966">
    <property type="entry name" value="SpoVT_AbrB"/>
    <property type="match status" value="1"/>
</dbReference>
<dbReference type="AlphaFoldDB" id="A0A024Q7N0"/>
<dbReference type="STRING" id="1462526.BN990_00197"/>
<accession>A0A024Q7N0</accession>
<dbReference type="InterPro" id="IPR037914">
    <property type="entry name" value="SpoVT-AbrB_sf"/>
</dbReference>
<dbReference type="InterPro" id="IPR007159">
    <property type="entry name" value="SpoVT-AbrB_dom"/>
</dbReference>
<gene>
    <name evidence="3" type="primary">abrB_2</name>
    <name evidence="3" type="ORF">BN990_00197</name>
</gene>
<reference evidence="3 4" key="1">
    <citation type="submission" date="2014-03" db="EMBL/GenBank/DDBJ databases">
        <authorList>
            <person name="Urmite Genomes U."/>
        </authorList>
    </citation>
    <scope>NUCLEOTIDE SEQUENCE [LARGE SCALE GENOMIC DNA]</scope>
    <source>
        <strain evidence="3 4">Vm-5</strain>
    </source>
</reference>
<dbReference type="EMBL" id="CCDP010000001">
    <property type="protein sequence ID" value="CDQ37931.1"/>
    <property type="molecule type" value="Genomic_DNA"/>
</dbReference>
<keyword evidence="4" id="KW-1185">Reference proteome</keyword>
<dbReference type="Gene3D" id="2.10.260.10">
    <property type="match status" value="1"/>
</dbReference>
<reference evidence="4" key="2">
    <citation type="submission" date="2014-05" db="EMBL/GenBank/DDBJ databases">
        <title>Draft genome sequence of Virgibacillus massiliensis Vm-5.</title>
        <authorList>
            <person name="Khelaifia S."/>
            <person name="Croce O."/>
            <person name="Lagier J.C."/>
            <person name="Raoult D."/>
        </authorList>
    </citation>
    <scope>NUCLEOTIDE SEQUENCE [LARGE SCALE GENOMIC DNA]</scope>
    <source>
        <strain evidence="4">Vm-5</strain>
    </source>
</reference>